<dbReference type="EMBL" id="JAWDGP010004170">
    <property type="protein sequence ID" value="KAK3767194.1"/>
    <property type="molecule type" value="Genomic_DNA"/>
</dbReference>
<dbReference type="Proteomes" id="UP001283361">
    <property type="component" value="Unassembled WGS sequence"/>
</dbReference>
<protein>
    <submittedName>
        <fullName evidence="1">Uncharacterized protein</fullName>
    </submittedName>
</protein>
<keyword evidence="2" id="KW-1185">Reference proteome</keyword>
<reference evidence="1" key="1">
    <citation type="journal article" date="2023" name="G3 (Bethesda)">
        <title>A reference genome for the long-term kleptoplast-retaining sea slug Elysia crispata morphotype clarki.</title>
        <authorList>
            <person name="Eastman K.E."/>
            <person name="Pendleton A.L."/>
            <person name="Shaikh M.A."/>
            <person name="Suttiyut T."/>
            <person name="Ogas R."/>
            <person name="Tomko P."/>
            <person name="Gavelis G."/>
            <person name="Widhalm J.R."/>
            <person name="Wisecaver J.H."/>
        </authorList>
    </citation>
    <scope>NUCLEOTIDE SEQUENCE</scope>
    <source>
        <strain evidence="1">ECLA1</strain>
    </source>
</reference>
<comment type="caution">
    <text evidence="1">The sequence shown here is derived from an EMBL/GenBank/DDBJ whole genome shotgun (WGS) entry which is preliminary data.</text>
</comment>
<dbReference type="AlphaFoldDB" id="A0AAE0ZD21"/>
<gene>
    <name evidence="1" type="ORF">RRG08_018064</name>
</gene>
<evidence type="ECO:0000313" key="1">
    <source>
        <dbReference type="EMBL" id="KAK3767194.1"/>
    </source>
</evidence>
<accession>A0AAE0ZD21</accession>
<organism evidence="1 2">
    <name type="scientific">Elysia crispata</name>
    <name type="common">lettuce slug</name>
    <dbReference type="NCBI Taxonomy" id="231223"/>
    <lineage>
        <taxon>Eukaryota</taxon>
        <taxon>Metazoa</taxon>
        <taxon>Spiralia</taxon>
        <taxon>Lophotrochozoa</taxon>
        <taxon>Mollusca</taxon>
        <taxon>Gastropoda</taxon>
        <taxon>Heterobranchia</taxon>
        <taxon>Euthyneura</taxon>
        <taxon>Panpulmonata</taxon>
        <taxon>Sacoglossa</taxon>
        <taxon>Placobranchoidea</taxon>
        <taxon>Plakobranchidae</taxon>
        <taxon>Elysia</taxon>
    </lineage>
</organism>
<name>A0AAE0ZD21_9GAST</name>
<sequence length="93" mass="10562">MNNTRKNDYHLLSDFLGDKERTWTLSAGDENCRCPRFTLFNQALCAPKLRLPSNYPVSVCFAATFKRAQENFVQAEGKDGERTLNSLPLSFNA</sequence>
<proteinExistence type="predicted"/>
<evidence type="ECO:0000313" key="2">
    <source>
        <dbReference type="Proteomes" id="UP001283361"/>
    </source>
</evidence>